<feature type="transmembrane region" description="Helical" evidence="1">
    <location>
        <begin position="7"/>
        <end position="27"/>
    </location>
</feature>
<name>A0ABS4DN54_9GAMM</name>
<feature type="transmembrane region" description="Helical" evidence="1">
    <location>
        <begin position="142"/>
        <end position="169"/>
    </location>
</feature>
<dbReference type="RefSeq" id="WP_209619311.1">
    <property type="nucleotide sequence ID" value="NZ_JAGJRS010000018.1"/>
</dbReference>
<feature type="transmembrane region" description="Helical" evidence="1">
    <location>
        <begin position="112"/>
        <end position="130"/>
    </location>
</feature>
<evidence type="ECO:0000313" key="3">
    <source>
        <dbReference type="Proteomes" id="UP000823790"/>
    </source>
</evidence>
<dbReference type="Proteomes" id="UP000823790">
    <property type="component" value="Unassembled WGS sequence"/>
</dbReference>
<protein>
    <submittedName>
        <fullName evidence="2">Uncharacterized protein</fullName>
    </submittedName>
</protein>
<keyword evidence="1" id="KW-0472">Membrane</keyword>
<proteinExistence type="predicted"/>
<feature type="transmembrane region" description="Helical" evidence="1">
    <location>
        <begin position="47"/>
        <end position="65"/>
    </location>
</feature>
<feature type="transmembrane region" description="Helical" evidence="1">
    <location>
        <begin position="86"/>
        <end position="106"/>
    </location>
</feature>
<accession>A0ABS4DN54</accession>
<organism evidence="2 3">
    <name type="scientific">Frateuria flava</name>
    <dbReference type="NCBI Taxonomy" id="2821489"/>
    <lineage>
        <taxon>Bacteria</taxon>
        <taxon>Pseudomonadati</taxon>
        <taxon>Pseudomonadota</taxon>
        <taxon>Gammaproteobacteria</taxon>
        <taxon>Lysobacterales</taxon>
        <taxon>Rhodanobacteraceae</taxon>
        <taxon>Frateuria</taxon>
    </lineage>
</organism>
<evidence type="ECO:0000313" key="2">
    <source>
        <dbReference type="EMBL" id="MBP1474478.1"/>
    </source>
</evidence>
<reference evidence="2 3" key="1">
    <citation type="submission" date="2021-04" db="EMBL/GenBank/DDBJ databases">
        <authorList>
            <person name="Huq M.A."/>
        </authorList>
    </citation>
    <scope>NUCLEOTIDE SEQUENCE [LARGE SCALE GENOMIC DNA]</scope>
    <source>
        <strain evidence="2 3">MAH-13</strain>
    </source>
</reference>
<comment type="caution">
    <text evidence="2">The sequence shown here is derived from an EMBL/GenBank/DDBJ whole genome shotgun (WGS) entry which is preliminary data.</text>
</comment>
<gene>
    <name evidence="2" type="ORF">J7I44_09200</name>
</gene>
<keyword evidence="1" id="KW-0812">Transmembrane</keyword>
<evidence type="ECO:0000256" key="1">
    <source>
        <dbReference type="SAM" id="Phobius"/>
    </source>
</evidence>
<keyword evidence="3" id="KW-1185">Reference proteome</keyword>
<keyword evidence="1" id="KW-1133">Transmembrane helix</keyword>
<dbReference type="EMBL" id="JAGJRS010000018">
    <property type="protein sequence ID" value="MBP1474478.1"/>
    <property type="molecule type" value="Genomic_DNA"/>
</dbReference>
<sequence length="188" mass="20736">MRKHAILRWRLGFAILATLVELANLGWEHAHGGIATHHLFARVDLPGISNAWSALLVPALAWFLTGRIQRRIEGHPESARLSVYRTIVVGFVVGLLFGIGIAVSFTGGYETFLSWWFQGMIVLALLLPGYRAECLLGFVLGMMHAFGALLPTLVASVIALASAILHLVVRPWLARLWVRLKGRRSPAI</sequence>